<dbReference type="AlphaFoldDB" id="A0A2T1CAK0"/>
<dbReference type="OrthoDB" id="9799147at2"/>
<name>A0A2T1CAK0_9CYAN</name>
<proteinExistence type="predicted"/>
<evidence type="ECO:0000256" key="5">
    <source>
        <dbReference type="ARBA" id="ARBA00049880"/>
    </source>
</evidence>
<keyword evidence="3 7" id="KW-0808">Transferase</keyword>
<comment type="catalytic activity">
    <reaction evidence="5">
        <text>glycyl-tRNA(Gly) + acetyl-CoA = N-acetylglycyl-tRNA(Gly) + CoA + H(+)</text>
        <dbReference type="Rhea" id="RHEA:81867"/>
        <dbReference type="Rhea" id="RHEA-COMP:9683"/>
        <dbReference type="Rhea" id="RHEA-COMP:19766"/>
        <dbReference type="ChEBI" id="CHEBI:15378"/>
        <dbReference type="ChEBI" id="CHEBI:57287"/>
        <dbReference type="ChEBI" id="CHEBI:57288"/>
        <dbReference type="ChEBI" id="CHEBI:78522"/>
        <dbReference type="ChEBI" id="CHEBI:232036"/>
    </reaction>
</comment>
<dbReference type="Gene3D" id="3.40.630.30">
    <property type="match status" value="1"/>
</dbReference>
<dbReference type="PANTHER" id="PTHR36449:SF1">
    <property type="entry name" value="ACETYLTRANSFERASE"/>
    <property type="match status" value="1"/>
</dbReference>
<keyword evidence="1" id="KW-0678">Repressor</keyword>
<dbReference type="Proteomes" id="UP000238762">
    <property type="component" value="Unassembled WGS sequence"/>
</dbReference>
<dbReference type="EMBL" id="PVWJ01000001">
    <property type="protein sequence ID" value="PSB05274.1"/>
    <property type="molecule type" value="Genomic_DNA"/>
</dbReference>
<reference evidence="7 8" key="1">
    <citation type="submission" date="2018-02" db="EMBL/GenBank/DDBJ databases">
        <authorList>
            <person name="Cohen D.B."/>
            <person name="Kent A.D."/>
        </authorList>
    </citation>
    <scope>NUCLEOTIDE SEQUENCE [LARGE SCALE GENOMIC DNA]</scope>
    <source>
        <strain evidence="7 8">CCAP 1448/3</strain>
    </source>
</reference>
<evidence type="ECO:0000259" key="6">
    <source>
        <dbReference type="Pfam" id="PF00583"/>
    </source>
</evidence>
<dbReference type="InterPro" id="IPR000182">
    <property type="entry name" value="GNAT_dom"/>
</dbReference>
<organism evidence="7 8">
    <name type="scientific">Merismopedia glauca CCAP 1448/3</name>
    <dbReference type="NCBI Taxonomy" id="1296344"/>
    <lineage>
        <taxon>Bacteria</taxon>
        <taxon>Bacillati</taxon>
        <taxon>Cyanobacteriota</taxon>
        <taxon>Cyanophyceae</taxon>
        <taxon>Synechococcales</taxon>
        <taxon>Merismopediaceae</taxon>
        <taxon>Merismopedia</taxon>
    </lineage>
</organism>
<keyword evidence="2" id="KW-1277">Toxin-antitoxin system</keyword>
<dbReference type="GO" id="GO:0016747">
    <property type="term" value="F:acyltransferase activity, transferring groups other than amino-acyl groups"/>
    <property type="evidence" value="ECO:0007669"/>
    <property type="project" value="InterPro"/>
</dbReference>
<feature type="domain" description="N-acetyltransferase" evidence="6">
    <location>
        <begin position="91"/>
        <end position="144"/>
    </location>
</feature>
<accession>A0A2T1CAK0</accession>
<evidence type="ECO:0000256" key="2">
    <source>
        <dbReference type="ARBA" id="ARBA00022649"/>
    </source>
</evidence>
<keyword evidence="4" id="KW-0012">Acyltransferase</keyword>
<dbReference type="InterPro" id="IPR016181">
    <property type="entry name" value="Acyl_CoA_acyltransferase"/>
</dbReference>
<dbReference type="SUPFAM" id="SSF55729">
    <property type="entry name" value="Acyl-CoA N-acyltransferases (Nat)"/>
    <property type="match status" value="1"/>
</dbReference>
<gene>
    <name evidence="7" type="ORF">C7B64_00275</name>
</gene>
<evidence type="ECO:0000256" key="3">
    <source>
        <dbReference type="ARBA" id="ARBA00022679"/>
    </source>
</evidence>
<evidence type="ECO:0000313" key="8">
    <source>
        <dbReference type="Proteomes" id="UP000238762"/>
    </source>
</evidence>
<evidence type="ECO:0000256" key="4">
    <source>
        <dbReference type="ARBA" id="ARBA00023315"/>
    </source>
</evidence>
<keyword evidence="8" id="KW-1185">Reference proteome</keyword>
<sequence length="172" mass="19400">MSFPPFAHRIELLGAEHNRSDFHSGSEPLDRYLKERATQDLKRYVATPFVLYDLEAQRIAGYYTLASTAIELIELPEAIQKKLPRYPLVPAILLGRLAMDEGYQGQGLGAFLLADALRRSLISEIAAMAVVVDAKDEKAATFYKHHRFTSFTSHPQRLYLPMTLIAKQFSSS</sequence>
<evidence type="ECO:0000256" key="1">
    <source>
        <dbReference type="ARBA" id="ARBA00022491"/>
    </source>
</evidence>
<reference evidence="7 8" key="2">
    <citation type="submission" date="2018-03" db="EMBL/GenBank/DDBJ databases">
        <title>The ancient ancestry and fast evolution of plastids.</title>
        <authorList>
            <person name="Moore K.R."/>
            <person name="Magnabosco C."/>
            <person name="Momper L."/>
            <person name="Gold D.A."/>
            <person name="Bosak T."/>
            <person name="Fournier G.P."/>
        </authorList>
    </citation>
    <scope>NUCLEOTIDE SEQUENCE [LARGE SCALE GENOMIC DNA]</scope>
    <source>
        <strain evidence="7 8">CCAP 1448/3</strain>
    </source>
</reference>
<protein>
    <submittedName>
        <fullName evidence="7">GNAT family N-acetyltransferase</fullName>
    </submittedName>
</protein>
<evidence type="ECO:0000313" key="7">
    <source>
        <dbReference type="EMBL" id="PSB05274.1"/>
    </source>
</evidence>
<comment type="caution">
    <text evidence="7">The sequence shown here is derived from an EMBL/GenBank/DDBJ whole genome shotgun (WGS) entry which is preliminary data.</text>
</comment>
<dbReference type="PANTHER" id="PTHR36449">
    <property type="entry name" value="ACETYLTRANSFERASE-RELATED"/>
    <property type="match status" value="1"/>
</dbReference>
<dbReference type="Pfam" id="PF00583">
    <property type="entry name" value="Acetyltransf_1"/>
    <property type="match status" value="1"/>
</dbReference>
<dbReference type="RefSeq" id="WP_106286658.1">
    <property type="nucleotide sequence ID" value="NZ_CAWNTC010000090.1"/>
</dbReference>